<protein>
    <submittedName>
        <fullName evidence="5">Glycosyltransferase involved in cell wall biosynthesis</fullName>
    </submittedName>
</protein>
<keyword evidence="1" id="KW-0328">Glycosyltransferase</keyword>
<keyword evidence="2 5" id="KW-0808">Transferase</keyword>
<gene>
    <name evidence="5" type="ORF">DFQ03_2734</name>
</gene>
<accession>A0A4R7CZR5</accession>
<dbReference type="SUPFAM" id="SSF53448">
    <property type="entry name" value="Nucleotide-diphospho-sugar transferases"/>
    <property type="match status" value="1"/>
</dbReference>
<feature type="transmembrane region" description="Helical" evidence="3">
    <location>
        <begin position="305"/>
        <end position="325"/>
    </location>
</feature>
<keyword evidence="3" id="KW-1133">Transmembrane helix</keyword>
<feature type="domain" description="Glycosyltransferase 2-like" evidence="4">
    <location>
        <begin position="16"/>
        <end position="177"/>
    </location>
</feature>
<dbReference type="PANTHER" id="PTHR22916:SF51">
    <property type="entry name" value="GLYCOSYLTRANSFERASE EPSH-RELATED"/>
    <property type="match status" value="1"/>
</dbReference>
<dbReference type="InterPro" id="IPR029044">
    <property type="entry name" value="Nucleotide-diphossugar_trans"/>
</dbReference>
<dbReference type="EMBL" id="SNZW01000016">
    <property type="protein sequence ID" value="TDS13442.1"/>
    <property type="molecule type" value="Genomic_DNA"/>
</dbReference>
<dbReference type="PANTHER" id="PTHR22916">
    <property type="entry name" value="GLYCOSYLTRANSFERASE"/>
    <property type="match status" value="1"/>
</dbReference>
<evidence type="ECO:0000256" key="1">
    <source>
        <dbReference type="ARBA" id="ARBA00022676"/>
    </source>
</evidence>
<dbReference type="OrthoDB" id="9815829at2"/>
<keyword evidence="6" id="KW-1185">Reference proteome</keyword>
<comment type="caution">
    <text evidence="5">The sequence shown here is derived from an EMBL/GenBank/DDBJ whole genome shotgun (WGS) entry which is preliminary data.</text>
</comment>
<dbReference type="GO" id="GO:0016758">
    <property type="term" value="F:hexosyltransferase activity"/>
    <property type="evidence" value="ECO:0007669"/>
    <property type="project" value="UniProtKB-ARBA"/>
</dbReference>
<sequence>MPEKIIESKHNSPLVSVIVPVYNVKDYLERCINSILNQTYNNLEIILVNDGSTDSSGDICEYFRSQFKIVNLINQVNGGLSVARNAGLKHCSGDFITFVDSDDWLKPNMIEQLLQFAIANNLSMVECGVIKSQDLKKEDNNHTYLSFIESQSEAMFRLLQETNFSVWRRIYKKELLNNLYFIPGKISEDVFFTIDCINKIDKQGCIREPLYVYNTENISITRSPYSLKKIAAKDALFYPVSETKKYNLEIKKRANYLLLRGLIYHYQRILLHGDLDINNSYRKKFKKEVISQFKIANGMNIKHDFVWYKALLVNYTPIIIYKFFLQINELRIKYKQRF</sequence>
<dbReference type="InterPro" id="IPR001173">
    <property type="entry name" value="Glyco_trans_2-like"/>
</dbReference>
<dbReference type="Pfam" id="PF00535">
    <property type="entry name" value="Glycos_transf_2"/>
    <property type="match status" value="1"/>
</dbReference>
<organism evidence="5 6">
    <name type="scientific">Maribacter caenipelagi</name>
    <dbReference type="NCBI Taxonomy" id="1447781"/>
    <lineage>
        <taxon>Bacteria</taxon>
        <taxon>Pseudomonadati</taxon>
        <taxon>Bacteroidota</taxon>
        <taxon>Flavobacteriia</taxon>
        <taxon>Flavobacteriales</taxon>
        <taxon>Flavobacteriaceae</taxon>
        <taxon>Maribacter</taxon>
    </lineage>
</organism>
<name>A0A4R7CZR5_9FLAO</name>
<proteinExistence type="predicted"/>
<dbReference type="Gene3D" id="3.90.550.10">
    <property type="entry name" value="Spore Coat Polysaccharide Biosynthesis Protein SpsA, Chain A"/>
    <property type="match status" value="1"/>
</dbReference>
<dbReference type="RefSeq" id="WP_133673667.1">
    <property type="nucleotide sequence ID" value="NZ_SNZW01000016.1"/>
</dbReference>
<evidence type="ECO:0000256" key="3">
    <source>
        <dbReference type="SAM" id="Phobius"/>
    </source>
</evidence>
<dbReference type="Proteomes" id="UP000295274">
    <property type="component" value="Unassembled WGS sequence"/>
</dbReference>
<keyword evidence="3" id="KW-0472">Membrane</keyword>
<evidence type="ECO:0000259" key="4">
    <source>
        <dbReference type="Pfam" id="PF00535"/>
    </source>
</evidence>
<evidence type="ECO:0000313" key="6">
    <source>
        <dbReference type="Proteomes" id="UP000295274"/>
    </source>
</evidence>
<keyword evidence="3" id="KW-0812">Transmembrane</keyword>
<evidence type="ECO:0000256" key="2">
    <source>
        <dbReference type="ARBA" id="ARBA00022679"/>
    </source>
</evidence>
<dbReference type="CDD" id="cd00761">
    <property type="entry name" value="Glyco_tranf_GTA_type"/>
    <property type="match status" value="1"/>
</dbReference>
<dbReference type="AlphaFoldDB" id="A0A4R7CZR5"/>
<evidence type="ECO:0000313" key="5">
    <source>
        <dbReference type="EMBL" id="TDS13442.1"/>
    </source>
</evidence>
<reference evidence="5 6" key="1">
    <citation type="submission" date="2019-03" db="EMBL/GenBank/DDBJ databases">
        <title>Genomic Encyclopedia of Type Strains, Phase III (KMG-III): the genomes of soil and plant-associated and newly described type strains.</title>
        <authorList>
            <person name="Whitman W."/>
        </authorList>
    </citation>
    <scope>NUCLEOTIDE SEQUENCE [LARGE SCALE GENOMIC DNA]</scope>
    <source>
        <strain evidence="5 6">CECT 8455</strain>
    </source>
</reference>